<dbReference type="EC" id="2.5.1.-" evidence="4"/>
<dbReference type="Pfam" id="PF01255">
    <property type="entry name" value="Prenyltransf"/>
    <property type="match status" value="1"/>
</dbReference>
<dbReference type="Proteomes" id="UP001158576">
    <property type="component" value="Chromosome XSR"/>
</dbReference>
<evidence type="ECO:0000256" key="3">
    <source>
        <dbReference type="ARBA" id="ARBA00047353"/>
    </source>
</evidence>
<name>A0ABN7SIH6_OIKDI</name>
<organism evidence="5 6">
    <name type="scientific">Oikopleura dioica</name>
    <name type="common">Tunicate</name>
    <dbReference type="NCBI Taxonomy" id="34765"/>
    <lineage>
        <taxon>Eukaryota</taxon>
        <taxon>Metazoa</taxon>
        <taxon>Chordata</taxon>
        <taxon>Tunicata</taxon>
        <taxon>Appendicularia</taxon>
        <taxon>Copelata</taxon>
        <taxon>Oikopleuridae</taxon>
        <taxon>Oikopleura</taxon>
    </lineage>
</organism>
<evidence type="ECO:0000256" key="2">
    <source>
        <dbReference type="ARBA" id="ARBA00022679"/>
    </source>
</evidence>
<accession>A0ABN7SIH6</accession>
<dbReference type="NCBIfam" id="TIGR00055">
    <property type="entry name" value="uppS"/>
    <property type="match status" value="1"/>
</dbReference>
<dbReference type="CDD" id="cd00475">
    <property type="entry name" value="Cis_IPPS"/>
    <property type="match status" value="1"/>
</dbReference>
<proteinExistence type="inferred from homology"/>
<evidence type="ECO:0000313" key="5">
    <source>
        <dbReference type="EMBL" id="CAG5099614.1"/>
    </source>
</evidence>
<evidence type="ECO:0000256" key="1">
    <source>
        <dbReference type="ARBA" id="ARBA00005432"/>
    </source>
</evidence>
<protein>
    <recommendedName>
        <fullName evidence="4">Alkyl transferase</fullName>
        <ecNumber evidence="4">2.5.1.-</ecNumber>
    </recommendedName>
</protein>
<gene>
    <name evidence="5" type="ORF">OKIOD_LOCUS8159</name>
</gene>
<dbReference type="SUPFAM" id="SSF64005">
    <property type="entry name" value="Undecaprenyl diphosphate synthase"/>
    <property type="match status" value="1"/>
</dbReference>
<keyword evidence="2 4" id="KW-0808">Transferase</keyword>
<dbReference type="InterPro" id="IPR001441">
    <property type="entry name" value="UPP_synth-like"/>
</dbReference>
<evidence type="ECO:0000313" key="6">
    <source>
        <dbReference type="Proteomes" id="UP001158576"/>
    </source>
</evidence>
<dbReference type="EMBL" id="OU015569">
    <property type="protein sequence ID" value="CAG5099614.1"/>
    <property type="molecule type" value="Genomic_DNA"/>
</dbReference>
<dbReference type="PANTHER" id="PTHR10291:SF43">
    <property type="entry name" value="DEHYDRODOLICHYL DIPHOSPHATE SYNTHASE COMPLEX SUBUNIT DHDDS"/>
    <property type="match status" value="1"/>
</dbReference>
<reference evidence="5 6" key="1">
    <citation type="submission" date="2021-04" db="EMBL/GenBank/DDBJ databases">
        <authorList>
            <person name="Bliznina A."/>
        </authorList>
    </citation>
    <scope>NUCLEOTIDE SEQUENCE [LARGE SCALE GENOMIC DNA]</scope>
</reference>
<dbReference type="HAMAP" id="MF_01139">
    <property type="entry name" value="ISPT"/>
    <property type="match status" value="1"/>
</dbReference>
<sequence length="281" mass="32220">MLPQEKEIRPSWIGRLMSWILRAGEIPHHVAFIMDGNRRFARRSGEAPIHGHKQGFSKLAEVLSWCEMLEIPEVTVYAFSADNFKRPQAEVDGLMSLAREKFHQLLSEQAKLKEKGVRIRMIGEIDLLPSDVRQPAAELEQKTRDNKTYTLNICIAYTSRLECVNAAKKLLAASESSKGLAIDEQLVSKSMYLSSPPQLLIRTSGEARLSDFLLFQCQKAQICFVKPFWPDFSLYDFLGCLLKYQKVDPRSSYEEPLSAKQESYLRKLEESRAKQLQSYLK</sequence>
<comment type="similarity">
    <text evidence="1 4">Belongs to the UPP synthase family.</text>
</comment>
<keyword evidence="6" id="KW-1185">Reference proteome</keyword>
<dbReference type="Gene3D" id="3.40.1180.10">
    <property type="entry name" value="Decaprenyl diphosphate synthase-like"/>
    <property type="match status" value="1"/>
</dbReference>
<comment type="catalytic activity">
    <reaction evidence="3">
        <text>n isopentenyl diphosphate + (2E,6E)-farnesyl diphosphate = a di-trans,poly-cis-polyprenyl diphosphate + n diphosphate</text>
        <dbReference type="Rhea" id="RHEA:53008"/>
        <dbReference type="Rhea" id="RHEA-COMP:19494"/>
        <dbReference type="ChEBI" id="CHEBI:33019"/>
        <dbReference type="ChEBI" id="CHEBI:128769"/>
        <dbReference type="ChEBI" id="CHEBI:136960"/>
        <dbReference type="ChEBI" id="CHEBI:175763"/>
        <dbReference type="EC" id="2.5.1.87"/>
    </reaction>
</comment>
<dbReference type="InterPro" id="IPR036424">
    <property type="entry name" value="UPP_synth-like_sf"/>
</dbReference>
<dbReference type="PANTHER" id="PTHR10291">
    <property type="entry name" value="DEHYDRODOLICHYL DIPHOSPHATE SYNTHASE FAMILY MEMBER"/>
    <property type="match status" value="1"/>
</dbReference>
<evidence type="ECO:0000256" key="4">
    <source>
        <dbReference type="RuleBase" id="RU363018"/>
    </source>
</evidence>